<feature type="region of interest" description="Disordered" evidence="1">
    <location>
        <begin position="93"/>
        <end position="120"/>
    </location>
</feature>
<keyword evidence="3" id="KW-1185">Reference proteome</keyword>
<feature type="compositionally biased region" description="Basic and acidic residues" evidence="1">
    <location>
        <begin position="236"/>
        <end position="262"/>
    </location>
</feature>
<evidence type="ECO:0000313" key="3">
    <source>
        <dbReference type="Proteomes" id="UP000518752"/>
    </source>
</evidence>
<accession>A0A8H5HWH6</accession>
<dbReference type="EMBL" id="JAACJN010000013">
    <property type="protein sequence ID" value="KAF5390753.1"/>
    <property type="molecule type" value="Genomic_DNA"/>
</dbReference>
<comment type="caution">
    <text evidence="2">The sequence shown here is derived from an EMBL/GenBank/DDBJ whole genome shotgun (WGS) entry which is preliminary data.</text>
</comment>
<dbReference type="AlphaFoldDB" id="A0A8H5HWH6"/>
<feature type="region of interest" description="Disordered" evidence="1">
    <location>
        <begin position="418"/>
        <end position="468"/>
    </location>
</feature>
<organism evidence="2 3">
    <name type="scientific">Collybiopsis confluens</name>
    <dbReference type="NCBI Taxonomy" id="2823264"/>
    <lineage>
        <taxon>Eukaryota</taxon>
        <taxon>Fungi</taxon>
        <taxon>Dikarya</taxon>
        <taxon>Basidiomycota</taxon>
        <taxon>Agaricomycotina</taxon>
        <taxon>Agaricomycetes</taxon>
        <taxon>Agaricomycetidae</taxon>
        <taxon>Agaricales</taxon>
        <taxon>Marasmiineae</taxon>
        <taxon>Omphalotaceae</taxon>
        <taxon>Collybiopsis</taxon>
    </lineage>
</organism>
<dbReference type="Proteomes" id="UP000518752">
    <property type="component" value="Unassembled WGS sequence"/>
</dbReference>
<sequence length="604" mass="66758">MANADADAEVDKIVAGLEEMHVKQKYYPSIAPIHELYDRYSTGYCVAFNDTRVRRVPALPRYAAYTLATTSAGDDLDRPIQLGGSESSILSYATRKDGSAKRRTTATDTPPSRAKPRDRADSRRAWLTGWLLINGMFACHISHMPPCAHLQVEFAHILLPQSERDNNNTLSIYEFILGMDDKTLNIHSRLFLLPLKVNLHSLKDDRIFAILPCLAEMELVNTFLRSVLKYRRAKHGERDRNHKQKAETRGPRPPWDRSRIGTDNTELSKLKDGHIHRYHVLIHPHSIVPQISEDLIKHSTNNFYSHLSPLAAFLDTLKTLRSWDSGDKVPAYEPVEGVTLADALMLSTVDIPDGRQILEEFQGALSLLQSILSYYEVPASTDVFGSQLIGGNSKKRDGDGPSKNLLLRHLGLEGLKLGQWNESSKDGEEQEEGEEKGDNAGVQDDVRNNSPSLDLPDESDLPNEGDLLSIQPCKSLADAWSFDDSDDGEIVDEPNAHNFSLGLSPSQQVVLDWQCRRDSASIVQSSISTSSTLLHTSAASATSSLSVTTSCSSSVAPPSPPKPTPNILASNKFEGYKGGQKLRPIARKGGWQAVATVRQILVNL</sequence>
<evidence type="ECO:0000256" key="1">
    <source>
        <dbReference type="SAM" id="MobiDB-lite"/>
    </source>
</evidence>
<feature type="region of interest" description="Disordered" evidence="1">
    <location>
        <begin position="234"/>
        <end position="262"/>
    </location>
</feature>
<proteinExistence type="predicted"/>
<reference evidence="2 3" key="1">
    <citation type="journal article" date="2020" name="ISME J.">
        <title>Uncovering the hidden diversity of litter-decomposition mechanisms in mushroom-forming fungi.</title>
        <authorList>
            <person name="Floudas D."/>
            <person name="Bentzer J."/>
            <person name="Ahren D."/>
            <person name="Johansson T."/>
            <person name="Persson P."/>
            <person name="Tunlid A."/>
        </authorList>
    </citation>
    <scope>NUCLEOTIDE SEQUENCE [LARGE SCALE GENOMIC DNA]</scope>
    <source>
        <strain evidence="2 3">CBS 406.79</strain>
    </source>
</reference>
<name>A0A8H5HWH6_9AGAR</name>
<evidence type="ECO:0000313" key="2">
    <source>
        <dbReference type="EMBL" id="KAF5390753.1"/>
    </source>
</evidence>
<gene>
    <name evidence="2" type="ORF">D9757_004468</name>
</gene>
<protein>
    <submittedName>
        <fullName evidence="2">Uncharacterized protein</fullName>
    </submittedName>
</protein>
<dbReference type="OrthoDB" id="2956640at2759"/>